<evidence type="ECO:0000313" key="3">
    <source>
        <dbReference type="Proteomes" id="UP000652761"/>
    </source>
</evidence>
<dbReference type="EMBL" id="NMUH01003580">
    <property type="protein sequence ID" value="MQM06248.1"/>
    <property type="molecule type" value="Genomic_DNA"/>
</dbReference>
<feature type="compositionally biased region" description="Polar residues" evidence="1">
    <location>
        <begin position="59"/>
        <end position="72"/>
    </location>
</feature>
<feature type="compositionally biased region" description="Low complexity" evidence="1">
    <location>
        <begin position="30"/>
        <end position="39"/>
    </location>
</feature>
<dbReference type="AlphaFoldDB" id="A0A843WHR8"/>
<accession>A0A843WHR8</accession>
<feature type="region of interest" description="Disordered" evidence="1">
    <location>
        <begin position="52"/>
        <end position="72"/>
    </location>
</feature>
<feature type="region of interest" description="Disordered" evidence="1">
    <location>
        <begin position="1"/>
        <end position="39"/>
    </location>
</feature>
<reference evidence="2" key="1">
    <citation type="submission" date="2017-07" db="EMBL/GenBank/DDBJ databases">
        <title>Taro Niue Genome Assembly and Annotation.</title>
        <authorList>
            <person name="Atibalentja N."/>
            <person name="Keating K."/>
            <person name="Fields C.J."/>
        </authorList>
    </citation>
    <scope>NUCLEOTIDE SEQUENCE</scope>
    <source>
        <strain evidence="2">Niue_2</strain>
        <tissue evidence="2">Leaf</tissue>
    </source>
</reference>
<evidence type="ECO:0000256" key="1">
    <source>
        <dbReference type="SAM" id="MobiDB-lite"/>
    </source>
</evidence>
<sequence>MTKKRNYTARGVGPTPLRCGSDLDDGNETSSSPSPVAGVGVSLSSHWLSRELSQHRAKQNTGTEAVNCASNL</sequence>
<dbReference type="Proteomes" id="UP000652761">
    <property type="component" value="Unassembled WGS sequence"/>
</dbReference>
<keyword evidence="3" id="KW-1185">Reference proteome</keyword>
<gene>
    <name evidence="2" type="ORF">Taro_039069</name>
</gene>
<comment type="caution">
    <text evidence="2">The sequence shown here is derived from an EMBL/GenBank/DDBJ whole genome shotgun (WGS) entry which is preliminary data.</text>
</comment>
<proteinExistence type="predicted"/>
<evidence type="ECO:0000313" key="2">
    <source>
        <dbReference type="EMBL" id="MQM06248.1"/>
    </source>
</evidence>
<name>A0A843WHR8_COLES</name>
<organism evidence="2 3">
    <name type="scientific">Colocasia esculenta</name>
    <name type="common">Wild taro</name>
    <name type="synonym">Arum esculentum</name>
    <dbReference type="NCBI Taxonomy" id="4460"/>
    <lineage>
        <taxon>Eukaryota</taxon>
        <taxon>Viridiplantae</taxon>
        <taxon>Streptophyta</taxon>
        <taxon>Embryophyta</taxon>
        <taxon>Tracheophyta</taxon>
        <taxon>Spermatophyta</taxon>
        <taxon>Magnoliopsida</taxon>
        <taxon>Liliopsida</taxon>
        <taxon>Araceae</taxon>
        <taxon>Aroideae</taxon>
        <taxon>Colocasieae</taxon>
        <taxon>Colocasia</taxon>
    </lineage>
</organism>
<protein>
    <submittedName>
        <fullName evidence="2">Uncharacterized protein</fullName>
    </submittedName>
</protein>